<dbReference type="Proteomes" id="UP001303473">
    <property type="component" value="Unassembled WGS sequence"/>
</dbReference>
<feature type="transmembrane region" description="Helical" evidence="6">
    <location>
        <begin position="38"/>
        <end position="57"/>
    </location>
</feature>
<keyword evidence="4 6" id="KW-0472">Membrane</keyword>
<evidence type="ECO:0000256" key="3">
    <source>
        <dbReference type="ARBA" id="ARBA00022989"/>
    </source>
</evidence>
<evidence type="ECO:0000256" key="2">
    <source>
        <dbReference type="ARBA" id="ARBA00022692"/>
    </source>
</evidence>
<organism evidence="7 8">
    <name type="scientific">Diplogelasinospora grovesii</name>
    <dbReference type="NCBI Taxonomy" id="303347"/>
    <lineage>
        <taxon>Eukaryota</taxon>
        <taxon>Fungi</taxon>
        <taxon>Dikarya</taxon>
        <taxon>Ascomycota</taxon>
        <taxon>Pezizomycotina</taxon>
        <taxon>Sordariomycetes</taxon>
        <taxon>Sordariomycetidae</taxon>
        <taxon>Sordariales</taxon>
        <taxon>Diplogelasinosporaceae</taxon>
        <taxon>Diplogelasinospora</taxon>
    </lineage>
</organism>
<feature type="transmembrane region" description="Helical" evidence="6">
    <location>
        <begin position="335"/>
        <end position="356"/>
    </location>
</feature>
<proteinExistence type="predicted"/>
<evidence type="ECO:0000256" key="4">
    <source>
        <dbReference type="ARBA" id="ARBA00023136"/>
    </source>
</evidence>
<sequence length="431" mass="46626">MSSDIAASFVGAIQASLSVLLTLRLLDENAAKMISKTSVRMFLPMLLITNLGSALELSTVTKYVPILAWALFYNLASLGIGLAATRFFKLPKWVTPAISFNNTTSLPLLLIQSLGSTGTLSLLFKSDQDSVDSVVDRARSYFLVASIIGNTFTFGFGSDLLGAHDEDPADGLDNHLRKQAGYQNGGADGADENGVDDDQEGEGNADERTSLLPGPVISHGRRAARSGYSAAVQLWDKMPAWLQHTVARIHRFISPPAVGALIGIIIGITLPLHRIFFAEAEEGGFFKGWLTSSLKNVGELFVALQVVVVGVKLAQSLRRMRRGEASGKLPWASMLFVIFIRFVFWPVVSIGIITLMASKTNILSDDPVLWFTMMLMPTGPSAMKLTSLADVSEADDEEKMAISKFLSLSYAISPLTSFTIVAAIKACDQWV</sequence>
<feature type="transmembrane region" description="Helical" evidence="6">
    <location>
        <begin position="368"/>
        <end position="385"/>
    </location>
</feature>
<dbReference type="AlphaFoldDB" id="A0AAN6ND39"/>
<evidence type="ECO:0000256" key="1">
    <source>
        <dbReference type="ARBA" id="ARBA00004141"/>
    </source>
</evidence>
<evidence type="ECO:0000256" key="5">
    <source>
        <dbReference type="SAM" id="MobiDB-lite"/>
    </source>
</evidence>
<feature type="transmembrane region" description="Helical" evidence="6">
    <location>
        <begin position="405"/>
        <end position="424"/>
    </location>
</feature>
<comment type="subcellular location">
    <subcellularLocation>
        <location evidence="1">Membrane</location>
        <topology evidence="1">Multi-pass membrane protein</topology>
    </subcellularLocation>
</comment>
<dbReference type="GO" id="GO:0055085">
    <property type="term" value="P:transmembrane transport"/>
    <property type="evidence" value="ECO:0007669"/>
    <property type="project" value="InterPro"/>
</dbReference>
<dbReference type="GO" id="GO:0016020">
    <property type="term" value="C:membrane"/>
    <property type="evidence" value="ECO:0007669"/>
    <property type="project" value="UniProtKB-SubCell"/>
</dbReference>
<name>A0AAN6ND39_9PEZI</name>
<dbReference type="InterPro" id="IPR004776">
    <property type="entry name" value="Mem_transp_PIN-like"/>
</dbReference>
<accession>A0AAN6ND39</accession>
<feature type="transmembrane region" description="Helical" evidence="6">
    <location>
        <begin position="6"/>
        <end position="26"/>
    </location>
</feature>
<evidence type="ECO:0000256" key="6">
    <source>
        <dbReference type="SAM" id="Phobius"/>
    </source>
</evidence>
<evidence type="ECO:0000313" key="8">
    <source>
        <dbReference type="Proteomes" id="UP001303473"/>
    </source>
</evidence>
<protein>
    <recommendedName>
        <fullName evidence="9">Auxin efflux carrier superfamily</fullName>
    </recommendedName>
</protein>
<feature type="region of interest" description="Disordered" evidence="5">
    <location>
        <begin position="172"/>
        <end position="214"/>
    </location>
</feature>
<gene>
    <name evidence="7" type="ORF">QBC46DRAFT_457528</name>
</gene>
<keyword evidence="3 6" id="KW-1133">Transmembrane helix</keyword>
<reference evidence="8" key="1">
    <citation type="journal article" date="2023" name="Mol. Phylogenet. Evol.">
        <title>Genome-scale phylogeny and comparative genomics of the fungal order Sordariales.</title>
        <authorList>
            <person name="Hensen N."/>
            <person name="Bonometti L."/>
            <person name="Westerberg I."/>
            <person name="Brannstrom I.O."/>
            <person name="Guillou S."/>
            <person name="Cros-Aarteil S."/>
            <person name="Calhoun S."/>
            <person name="Haridas S."/>
            <person name="Kuo A."/>
            <person name="Mondo S."/>
            <person name="Pangilinan J."/>
            <person name="Riley R."/>
            <person name="LaButti K."/>
            <person name="Andreopoulos B."/>
            <person name="Lipzen A."/>
            <person name="Chen C."/>
            <person name="Yan M."/>
            <person name="Daum C."/>
            <person name="Ng V."/>
            <person name="Clum A."/>
            <person name="Steindorff A."/>
            <person name="Ohm R.A."/>
            <person name="Martin F."/>
            <person name="Silar P."/>
            <person name="Natvig D.O."/>
            <person name="Lalanne C."/>
            <person name="Gautier V."/>
            <person name="Ament-Velasquez S.L."/>
            <person name="Kruys A."/>
            <person name="Hutchinson M.I."/>
            <person name="Powell A.J."/>
            <person name="Barry K."/>
            <person name="Miller A.N."/>
            <person name="Grigoriev I.V."/>
            <person name="Debuchy R."/>
            <person name="Gladieux P."/>
            <person name="Hiltunen Thoren M."/>
            <person name="Johannesson H."/>
        </authorList>
    </citation>
    <scope>NUCLEOTIDE SEQUENCE [LARGE SCALE GENOMIC DNA]</scope>
    <source>
        <strain evidence="8">CBS 340.73</strain>
    </source>
</reference>
<keyword evidence="8" id="KW-1185">Reference proteome</keyword>
<keyword evidence="2 6" id="KW-0812">Transmembrane</keyword>
<feature type="transmembrane region" description="Helical" evidence="6">
    <location>
        <begin position="257"/>
        <end position="277"/>
    </location>
</feature>
<dbReference type="GO" id="GO:0005783">
    <property type="term" value="C:endoplasmic reticulum"/>
    <property type="evidence" value="ECO:0007669"/>
    <property type="project" value="TreeGrafter"/>
</dbReference>
<dbReference type="PANTHER" id="PTHR31794:SF4">
    <property type="entry name" value="AUXIN EFFLUX TRANSPORTER FAMILY PROTEIN (EUROFUNG)"/>
    <property type="match status" value="1"/>
</dbReference>
<dbReference type="Pfam" id="PF03547">
    <property type="entry name" value="Mem_trans"/>
    <property type="match status" value="1"/>
</dbReference>
<comment type="caution">
    <text evidence="7">The sequence shown here is derived from an EMBL/GenBank/DDBJ whole genome shotgun (WGS) entry which is preliminary data.</text>
</comment>
<evidence type="ECO:0000313" key="7">
    <source>
        <dbReference type="EMBL" id="KAK3942568.1"/>
    </source>
</evidence>
<evidence type="ECO:0008006" key="9">
    <source>
        <dbReference type="Google" id="ProtNLM"/>
    </source>
</evidence>
<feature type="transmembrane region" description="Helical" evidence="6">
    <location>
        <begin position="297"/>
        <end position="314"/>
    </location>
</feature>
<dbReference type="EMBL" id="MU853773">
    <property type="protein sequence ID" value="KAK3942568.1"/>
    <property type="molecule type" value="Genomic_DNA"/>
</dbReference>
<dbReference type="PANTHER" id="PTHR31794">
    <property type="entry name" value="AUXIN EFFLUX TRANSPORTER FAMILY PROTEIN (EUROFUNG)"/>
    <property type="match status" value="1"/>
</dbReference>
<feature type="compositionally biased region" description="Acidic residues" evidence="5">
    <location>
        <begin position="189"/>
        <end position="204"/>
    </location>
</feature>
<feature type="transmembrane region" description="Helical" evidence="6">
    <location>
        <begin position="63"/>
        <end position="84"/>
    </location>
</feature>